<proteinExistence type="predicted"/>
<dbReference type="PANTHER" id="PTHR43481:SF4">
    <property type="entry name" value="GLYCEROL-1-PHOSPHATE PHOSPHOHYDROLASE 1-RELATED"/>
    <property type="match status" value="1"/>
</dbReference>
<dbReference type="EMBL" id="JBIAZU010000009">
    <property type="protein sequence ID" value="MFF5297020.1"/>
    <property type="molecule type" value="Genomic_DNA"/>
</dbReference>
<name>A0ABW6WV46_9ACTN</name>
<dbReference type="InterPro" id="IPR023198">
    <property type="entry name" value="PGP-like_dom2"/>
</dbReference>
<sequence>MADLNPADIRAVLFDMDGTLVDSDRAVERSWLTWAAEYGADGPAAYEMAHGSPSEPTVRKLLAHRNEDEIRRAATRQLELQYDDLSDVVATPGALDLLAALGRKGLPWAVVTSADDRLAKARLTAAGITPRVLVTTDDVATGKPDPAGYLLAAELLGVPPENCLVVEDAEVGLQAARSAGAHTAALRGLDGDLRLRSLADLEKFLN</sequence>
<dbReference type="Pfam" id="PF00702">
    <property type="entry name" value="Hydrolase"/>
    <property type="match status" value="1"/>
</dbReference>
<protein>
    <submittedName>
        <fullName evidence="1">HAD family hydrolase</fullName>
    </submittedName>
</protein>
<organism evidence="1 2">
    <name type="scientific">Paractinoplanes globisporus</name>
    <dbReference type="NCBI Taxonomy" id="113565"/>
    <lineage>
        <taxon>Bacteria</taxon>
        <taxon>Bacillati</taxon>
        <taxon>Actinomycetota</taxon>
        <taxon>Actinomycetes</taxon>
        <taxon>Micromonosporales</taxon>
        <taxon>Micromonosporaceae</taxon>
        <taxon>Paractinoplanes</taxon>
    </lineage>
</organism>
<dbReference type="NCBIfam" id="TIGR01509">
    <property type="entry name" value="HAD-SF-IA-v3"/>
    <property type="match status" value="1"/>
</dbReference>
<dbReference type="SFLD" id="SFLDS00003">
    <property type="entry name" value="Haloacid_Dehalogenase"/>
    <property type="match status" value="1"/>
</dbReference>
<evidence type="ECO:0000313" key="1">
    <source>
        <dbReference type="EMBL" id="MFF5297020.1"/>
    </source>
</evidence>
<dbReference type="SFLD" id="SFLDG01129">
    <property type="entry name" value="C1.5:_HAD__Beta-PGM__Phosphata"/>
    <property type="match status" value="1"/>
</dbReference>
<dbReference type="InterPro" id="IPR006439">
    <property type="entry name" value="HAD-SF_hydro_IA"/>
</dbReference>
<dbReference type="PRINTS" id="PR00413">
    <property type="entry name" value="HADHALOGNASE"/>
</dbReference>
<dbReference type="SFLD" id="SFLDG01135">
    <property type="entry name" value="C1.5.6:_HAD__Beta-PGM__Phospha"/>
    <property type="match status" value="1"/>
</dbReference>
<keyword evidence="2" id="KW-1185">Reference proteome</keyword>
<dbReference type="InterPro" id="IPR023214">
    <property type="entry name" value="HAD_sf"/>
</dbReference>
<gene>
    <name evidence="1" type="ORF">ACFY35_46955</name>
</gene>
<dbReference type="Gene3D" id="3.40.50.1000">
    <property type="entry name" value="HAD superfamily/HAD-like"/>
    <property type="match status" value="1"/>
</dbReference>
<dbReference type="NCBIfam" id="TIGR01549">
    <property type="entry name" value="HAD-SF-IA-v1"/>
    <property type="match status" value="1"/>
</dbReference>
<dbReference type="RefSeq" id="WP_020515887.1">
    <property type="nucleotide sequence ID" value="NZ_JBIAZU010000009.1"/>
</dbReference>
<dbReference type="SUPFAM" id="SSF56784">
    <property type="entry name" value="HAD-like"/>
    <property type="match status" value="1"/>
</dbReference>
<dbReference type="InterPro" id="IPR036412">
    <property type="entry name" value="HAD-like_sf"/>
</dbReference>
<comment type="caution">
    <text evidence="1">The sequence shown here is derived from an EMBL/GenBank/DDBJ whole genome shotgun (WGS) entry which is preliminary data.</text>
</comment>
<dbReference type="InterPro" id="IPR051806">
    <property type="entry name" value="HAD-like_SPP"/>
</dbReference>
<reference evidence="1 2" key="1">
    <citation type="submission" date="2024-10" db="EMBL/GenBank/DDBJ databases">
        <title>The Natural Products Discovery Center: Release of the First 8490 Sequenced Strains for Exploring Actinobacteria Biosynthetic Diversity.</title>
        <authorList>
            <person name="Kalkreuter E."/>
            <person name="Kautsar S.A."/>
            <person name="Yang D."/>
            <person name="Bader C.D."/>
            <person name="Teijaro C.N."/>
            <person name="Fluegel L."/>
            <person name="Davis C.M."/>
            <person name="Simpson J.R."/>
            <person name="Lauterbach L."/>
            <person name="Steele A.D."/>
            <person name="Gui C."/>
            <person name="Meng S."/>
            <person name="Li G."/>
            <person name="Viehrig K."/>
            <person name="Ye F."/>
            <person name="Su P."/>
            <person name="Kiefer A.F."/>
            <person name="Nichols A."/>
            <person name="Cepeda A.J."/>
            <person name="Yan W."/>
            <person name="Fan B."/>
            <person name="Jiang Y."/>
            <person name="Adhikari A."/>
            <person name="Zheng C.-J."/>
            <person name="Schuster L."/>
            <person name="Cowan T.M."/>
            <person name="Smanski M.J."/>
            <person name="Chevrette M.G."/>
            <person name="De Carvalho L.P.S."/>
            <person name="Shen B."/>
        </authorList>
    </citation>
    <scope>NUCLEOTIDE SEQUENCE [LARGE SCALE GENOMIC DNA]</scope>
    <source>
        <strain evidence="1 2">NPDC000087</strain>
    </source>
</reference>
<accession>A0ABW6WV46</accession>
<dbReference type="PANTHER" id="PTHR43481">
    <property type="entry name" value="FRUCTOSE-1-PHOSPHATE PHOSPHATASE"/>
    <property type="match status" value="1"/>
</dbReference>
<dbReference type="Proteomes" id="UP001602245">
    <property type="component" value="Unassembled WGS sequence"/>
</dbReference>
<dbReference type="GO" id="GO:0016787">
    <property type="term" value="F:hydrolase activity"/>
    <property type="evidence" value="ECO:0007669"/>
    <property type="project" value="UniProtKB-KW"/>
</dbReference>
<evidence type="ECO:0000313" key="2">
    <source>
        <dbReference type="Proteomes" id="UP001602245"/>
    </source>
</evidence>
<dbReference type="Gene3D" id="1.10.150.240">
    <property type="entry name" value="Putative phosphatase, domain 2"/>
    <property type="match status" value="1"/>
</dbReference>
<keyword evidence="1" id="KW-0378">Hydrolase</keyword>